<feature type="region of interest" description="Disordered" evidence="1">
    <location>
        <begin position="40"/>
        <end position="74"/>
    </location>
</feature>
<dbReference type="PANTHER" id="PTHR34057:SF1">
    <property type="entry name" value="ELONGATION FACTOR"/>
    <property type="match status" value="1"/>
</dbReference>
<evidence type="ECO:0000313" key="2">
    <source>
        <dbReference type="EMBL" id="KAK7252082.1"/>
    </source>
</evidence>
<feature type="compositionally biased region" description="Polar residues" evidence="1">
    <location>
        <begin position="57"/>
        <end position="68"/>
    </location>
</feature>
<reference evidence="2 3" key="1">
    <citation type="submission" date="2024-01" db="EMBL/GenBank/DDBJ databases">
        <title>The genomes of 5 underutilized Papilionoideae crops provide insights into root nodulation and disease resistanc.</title>
        <authorList>
            <person name="Yuan L."/>
        </authorList>
    </citation>
    <scope>NUCLEOTIDE SEQUENCE [LARGE SCALE GENOMIC DNA]</scope>
    <source>
        <strain evidence="2">ZHUSHIDOU_FW_LH</strain>
        <tissue evidence="2">Leaf</tissue>
    </source>
</reference>
<dbReference type="PANTHER" id="PTHR34057">
    <property type="entry name" value="ELONGATION FACTOR"/>
    <property type="match status" value="1"/>
</dbReference>
<proteinExistence type="predicted"/>
<sequence length="487" mass="54351">MDDCESSKSIVKVEPVLDEQINTAKVVAEDMEVDIVSLTNKGGDFASNKNEDPDATEYSSSFADTSSDNENRSRLNDAEVESEYFADNASPFNLASALRLRKKKVTDHWRNYIRPVMWRCKWAELKIRQINSQALKYKKELAEYEKRKHTLPDLSAVEEFGSKSMPFSSYQYRRKAKERRKRKKVEDATDVASYVSHHTLFSYFENKKSDPEGSLANDLNNPVITEVNADSTVGFGIRDDQSFFEFGESDAMLEQLLWTIDNVHARVHRLKSQMEEVMFKNASKFSSLENFSLLPHGDAQASSAHSPIMCAGIGSMMPMDGMYNSNQHLAEFGLGDFVMPDGAVSSYGEVRIVPDIIESTVGLLSAADVTIHPPLPGDLCEDMVDNLLMHEVAETDEHTFMTATHHPVEKLQDIVVKGEPEENPDPGANSVPDSASVKLEESTLKPSSADVNVPKIKRKRGERKAGSAGWNKKCSGEPEPEPEPDSQ</sequence>
<dbReference type="CDD" id="cd11650">
    <property type="entry name" value="AT4G37440_like"/>
    <property type="match status" value="1"/>
</dbReference>
<feature type="compositionally biased region" description="Acidic residues" evidence="1">
    <location>
        <begin position="478"/>
        <end position="487"/>
    </location>
</feature>
<protein>
    <submittedName>
        <fullName evidence="2">Uncharacterized protein</fullName>
    </submittedName>
</protein>
<feature type="region of interest" description="Disordered" evidence="1">
    <location>
        <begin position="418"/>
        <end position="487"/>
    </location>
</feature>
<gene>
    <name evidence="2" type="ORF">RIF29_35794</name>
</gene>
<dbReference type="EMBL" id="JAYWIO010000007">
    <property type="protein sequence ID" value="KAK7252082.1"/>
    <property type="molecule type" value="Genomic_DNA"/>
</dbReference>
<evidence type="ECO:0000256" key="1">
    <source>
        <dbReference type="SAM" id="MobiDB-lite"/>
    </source>
</evidence>
<keyword evidence="3" id="KW-1185">Reference proteome</keyword>
<dbReference type="Proteomes" id="UP001372338">
    <property type="component" value="Unassembled WGS sequence"/>
</dbReference>
<organism evidence="2 3">
    <name type="scientific">Crotalaria pallida</name>
    <name type="common">Smooth rattlebox</name>
    <name type="synonym">Crotalaria striata</name>
    <dbReference type="NCBI Taxonomy" id="3830"/>
    <lineage>
        <taxon>Eukaryota</taxon>
        <taxon>Viridiplantae</taxon>
        <taxon>Streptophyta</taxon>
        <taxon>Embryophyta</taxon>
        <taxon>Tracheophyta</taxon>
        <taxon>Spermatophyta</taxon>
        <taxon>Magnoliopsida</taxon>
        <taxon>eudicotyledons</taxon>
        <taxon>Gunneridae</taxon>
        <taxon>Pentapetalae</taxon>
        <taxon>rosids</taxon>
        <taxon>fabids</taxon>
        <taxon>Fabales</taxon>
        <taxon>Fabaceae</taxon>
        <taxon>Papilionoideae</taxon>
        <taxon>50 kb inversion clade</taxon>
        <taxon>genistoids sensu lato</taxon>
        <taxon>core genistoids</taxon>
        <taxon>Crotalarieae</taxon>
        <taxon>Crotalaria</taxon>
    </lineage>
</organism>
<name>A0AAN9HU82_CROPI</name>
<dbReference type="AlphaFoldDB" id="A0AAN9HU82"/>
<accession>A0AAN9HU82</accession>
<comment type="caution">
    <text evidence="2">The sequence shown here is derived from an EMBL/GenBank/DDBJ whole genome shotgun (WGS) entry which is preliminary data.</text>
</comment>
<dbReference type="InterPro" id="IPR038745">
    <property type="entry name" value="AT4G37440-like"/>
</dbReference>
<evidence type="ECO:0000313" key="3">
    <source>
        <dbReference type="Proteomes" id="UP001372338"/>
    </source>
</evidence>